<evidence type="ECO:0000313" key="3">
    <source>
        <dbReference type="Proteomes" id="UP000636661"/>
    </source>
</evidence>
<evidence type="ECO:0000313" key="2">
    <source>
        <dbReference type="EMBL" id="GGU62202.1"/>
    </source>
</evidence>
<dbReference type="PROSITE" id="PS00622">
    <property type="entry name" value="HTH_LUXR_1"/>
    <property type="match status" value="1"/>
</dbReference>
<reference evidence="2" key="2">
    <citation type="submission" date="2020-09" db="EMBL/GenBank/DDBJ databases">
        <authorList>
            <person name="Sun Q."/>
            <person name="Ohkuma M."/>
        </authorList>
    </citation>
    <scope>NUCLEOTIDE SEQUENCE</scope>
    <source>
        <strain evidence="2">JCM 4391</strain>
    </source>
</reference>
<feature type="domain" description="HTH luxR-type" evidence="1">
    <location>
        <begin position="33"/>
        <end position="60"/>
    </location>
</feature>
<dbReference type="RefSeq" id="WP_189554305.1">
    <property type="nucleotide sequence ID" value="NZ_BMTP01000020.1"/>
</dbReference>
<dbReference type="GO" id="GO:0006355">
    <property type="term" value="P:regulation of DNA-templated transcription"/>
    <property type="evidence" value="ECO:0007669"/>
    <property type="project" value="InterPro"/>
</dbReference>
<dbReference type="GO" id="GO:0003677">
    <property type="term" value="F:DNA binding"/>
    <property type="evidence" value="ECO:0007669"/>
    <property type="project" value="InterPro"/>
</dbReference>
<dbReference type="EMBL" id="BMTP01000020">
    <property type="protein sequence ID" value="GGU62202.1"/>
    <property type="molecule type" value="Genomic_DNA"/>
</dbReference>
<accession>A0A918M715</accession>
<dbReference type="Pfam" id="PF00196">
    <property type="entry name" value="GerE"/>
    <property type="match status" value="1"/>
</dbReference>
<dbReference type="InterPro" id="IPR016032">
    <property type="entry name" value="Sig_transdc_resp-reg_C-effctor"/>
</dbReference>
<evidence type="ECO:0000259" key="1">
    <source>
        <dbReference type="PROSITE" id="PS00622"/>
    </source>
</evidence>
<keyword evidence="3" id="KW-1185">Reference proteome</keyword>
<dbReference type="InterPro" id="IPR036388">
    <property type="entry name" value="WH-like_DNA-bd_sf"/>
</dbReference>
<dbReference type="Proteomes" id="UP000636661">
    <property type="component" value="Unassembled WGS sequence"/>
</dbReference>
<comment type="caution">
    <text evidence="2">The sequence shown here is derived from an EMBL/GenBank/DDBJ whole genome shotgun (WGS) entry which is preliminary data.</text>
</comment>
<dbReference type="InterPro" id="IPR000792">
    <property type="entry name" value="Tscrpt_reg_LuxR_C"/>
</dbReference>
<dbReference type="AlphaFoldDB" id="A0A918M715"/>
<proteinExistence type="predicted"/>
<dbReference type="Gene3D" id="1.10.10.10">
    <property type="entry name" value="Winged helix-like DNA-binding domain superfamily/Winged helix DNA-binding domain"/>
    <property type="match status" value="1"/>
</dbReference>
<name>A0A918M715_9ACTN</name>
<dbReference type="SUPFAM" id="SSF46894">
    <property type="entry name" value="C-terminal effector domain of the bipartite response regulators"/>
    <property type="match status" value="1"/>
</dbReference>
<dbReference type="SMART" id="SM00421">
    <property type="entry name" value="HTH_LUXR"/>
    <property type="match status" value="1"/>
</dbReference>
<gene>
    <name evidence="2" type="ORF">GCM10010274_58720</name>
</gene>
<sequence>MTVRKTLGPSPVGGGPGPLTDTEYAVLRQAAMGDTYAVIAERMGYTEKSVAKMALRLARKLGARNITHAVYLACEKGLLQADGPRPRENEVLSAPSIRLLQSLMAEGFSLSFIAERMGMGQPELSVLMNRQHITPLTELRVRRVFVDLAGRDPLEAGVHPRGRTRALNRARTEGWEVVPTEELTRVRRSVLHAA</sequence>
<protein>
    <recommendedName>
        <fullName evidence="1">HTH luxR-type domain-containing protein</fullName>
    </recommendedName>
</protein>
<reference evidence="2" key="1">
    <citation type="journal article" date="2014" name="Int. J. Syst. Evol. Microbiol.">
        <title>Complete genome sequence of Corynebacterium casei LMG S-19264T (=DSM 44701T), isolated from a smear-ripened cheese.</title>
        <authorList>
            <consortium name="US DOE Joint Genome Institute (JGI-PGF)"/>
            <person name="Walter F."/>
            <person name="Albersmeier A."/>
            <person name="Kalinowski J."/>
            <person name="Ruckert C."/>
        </authorList>
    </citation>
    <scope>NUCLEOTIDE SEQUENCE</scope>
    <source>
        <strain evidence="2">JCM 4391</strain>
    </source>
</reference>
<organism evidence="2 3">
    <name type="scientific">Streptomyces lavendofoliae</name>
    <dbReference type="NCBI Taxonomy" id="67314"/>
    <lineage>
        <taxon>Bacteria</taxon>
        <taxon>Bacillati</taxon>
        <taxon>Actinomycetota</taxon>
        <taxon>Actinomycetes</taxon>
        <taxon>Kitasatosporales</taxon>
        <taxon>Streptomycetaceae</taxon>
        <taxon>Streptomyces</taxon>
    </lineage>
</organism>